<evidence type="ECO:0000313" key="6">
    <source>
        <dbReference type="Proteomes" id="UP000247584"/>
    </source>
</evidence>
<dbReference type="Proteomes" id="UP000247584">
    <property type="component" value="Unassembled WGS sequence"/>
</dbReference>
<name>A0ABX5PTG0_9GAMM</name>
<gene>
    <name evidence="5" type="ORF">C8J23_101199</name>
</gene>
<keyword evidence="6" id="KW-1185">Reference proteome</keyword>
<dbReference type="RefSeq" id="WP_101054477.1">
    <property type="nucleotide sequence ID" value="NZ_BMXX01000017.1"/>
</dbReference>
<dbReference type="Pfam" id="PF05063">
    <property type="entry name" value="MT-A70"/>
    <property type="match status" value="2"/>
</dbReference>
<reference evidence="5 6" key="1">
    <citation type="submission" date="2018-06" db="EMBL/GenBank/DDBJ databases">
        <title>Genomic Encyclopedia of Type Strains, Phase III (KMG-III): the genomes of soil and plant-associated and newly described type strains.</title>
        <authorList>
            <person name="Whitman W."/>
        </authorList>
    </citation>
    <scope>NUCLEOTIDE SEQUENCE [LARGE SCALE GENOMIC DNA]</scope>
    <source>
        <strain evidence="5 6">JC5</strain>
    </source>
</reference>
<dbReference type="GO" id="GO:0032259">
    <property type="term" value="P:methylation"/>
    <property type="evidence" value="ECO:0007669"/>
    <property type="project" value="UniProtKB-KW"/>
</dbReference>
<keyword evidence="1 5" id="KW-0489">Methyltransferase</keyword>
<evidence type="ECO:0000256" key="4">
    <source>
        <dbReference type="PROSITE-ProRule" id="PRU00489"/>
    </source>
</evidence>
<protein>
    <submittedName>
        <fullName evidence="5">N6-adenosine-specific RNA methylase IME4</fullName>
    </submittedName>
</protein>
<keyword evidence="2" id="KW-0808">Transferase</keyword>
<sequence>MSYQIIYADPAWKFNDKNQNGNRGASCKYDVMSLEHMKAMPVADMAAADCTLFMWHVPAMPLEALEVVKAWGFTLKTMKAFTWVKLNKRFFNNLQREFRVNQIDLQTMPEEQLLQLLMAATKIGLGHWTRGNTEDCLIAVKGKPKRQGKGVRQLIIEPIREHSRKPDCTRDRIVELMGDLPRVELFARQNHPGWHAWGNEVEHSIPLLTAGNKAA</sequence>
<comment type="similarity">
    <text evidence="4">Belongs to the MT-A70-like family.</text>
</comment>
<comment type="caution">
    <text evidence="5">The sequence shown here is derived from an EMBL/GenBank/DDBJ whole genome shotgun (WGS) entry which is preliminary data.</text>
</comment>
<keyword evidence="3" id="KW-0949">S-adenosyl-L-methionine</keyword>
<evidence type="ECO:0000256" key="2">
    <source>
        <dbReference type="ARBA" id="ARBA00022679"/>
    </source>
</evidence>
<dbReference type="InterPro" id="IPR007757">
    <property type="entry name" value="MT-A70-like"/>
</dbReference>
<evidence type="ECO:0000313" key="5">
    <source>
        <dbReference type="EMBL" id="PYE61157.1"/>
    </source>
</evidence>
<dbReference type="EMBL" id="QJSY01000001">
    <property type="protein sequence ID" value="PYE61157.1"/>
    <property type="molecule type" value="Genomic_DNA"/>
</dbReference>
<proteinExistence type="inferred from homology"/>
<evidence type="ECO:0000256" key="1">
    <source>
        <dbReference type="ARBA" id="ARBA00022603"/>
    </source>
</evidence>
<dbReference type="PROSITE" id="PS51143">
    <property type="entry name" value="MT_A70"/>
    <property type="match status" value="1"/>
</dbReference>
<dbReference type="GO" id="GO:0008168">
    <property type="term" value="F:methyltransferase activity"/>
    <property type="evidence" value="ECO:0007669"/>
    <property type="project" value="UniProtKB-KW"/>
</dbReference>
<accession>A0ABX5PTG0</accession>
<organism evidence="5 6">
    <name type="scientific">Shewanella chilikensis</name>
    <dbReference type="NCBI Taxonomy" id="558541"/>
    <lineage>
        <taxon>Bacteria</taxon>
        <taxon>Pseudomonadati</taxon>
        <taxon>Pseudomonadota</taxon>
        <taxon>Gammaproteobacteria</taxon>
        <taxon>Alteromonadales</taxon>
        <taxon>Shewanellaceae</taxon>
        <taxon>Shewanella</taxon>
    </lineage>
</organism>
<evidence type="ECO:0000256" key="3">
    <source>
        <dbReference type="ARBA" id="ARBA00022691"/>
    </source>
</evidence>
<dbReference type="PANTHER" id="PTHR12829">
    <property type="entry name" value="N6-ADENOSINE-METHYLTRANSFERASE"/>
    <property type="match status" value="1"/>
</dbReference>
<dbReference type="PANTHER" id="PTHR12829:SF7">
    <property type="entry name" value="N6-ADENOSINE-METHYLTRANSFERASE CATALYTIC SUBUNIT"/>
    <property type="match status" value="1"/>
</dbReference>